<dbReference type="Pfam" id="PF16344">
    <property type="entry name" value="FecR_C"/>
    <property type="match status" value="1"/>
</dbReference>
<keyword evidence="1" id="KW-1133">Transmembrane helix</keyword>
<evidence type="ECO:0000313" key="5">
    <source>
        <dbReference type="Proteomes" id="UP000600214"/>
    </source>
</evidence>
<evidence type="ECO:0000259" key="3">
    <source>
        <dbReference type="Pfam" id="PF16344"/>
    </source>
</evidence>
<gene>
    <name evidence="4" type="ORF">GCM10007423_09630</name>
</gene>
<dbReference type="Proteomes" id="UP000600214">
    <property type="component" value="Unassembled WGS sequence"/>
</dbReference>
<dbReference type="PANTHER" id="PTHR30273">
    <property type="entry name" value="PERIPLASMIC SIGNAL SENSOR AND SIGMA FACTOR ACTIVATOR FECR-RELATED"/>
    <property type="match status" value="1"/>
</dbReference>
<protein>
    <submittedName>
        <fullName evidence="4">Iron dicitrate transporter FecR</fullName>
    </submittedName>
</protein>
<feature type="domain" description="Protein FecR C-terminal" evidence="3">
    <location>
        <begin position="277"/>
        <end position="341"/>
    </location>
</feature>
<keyword evidence="1" id="KW-0812">Transmembrane</keyword>
<dbReference type="InterPro" id="IPR012373">
    <property type="entry name" value="Ferrdict_sens_TM"/>
</dbReference>
<dbReference type="PIRSF" id="PIRSF018266">
    <property type="entry name" value="FecR"/>
    <property type="match status" value="1"/>
</dbReference>
<dbReference type="RefSeq" id="WP_188929183.1">
    <property type="nucleotide sequence ID" value="NZ_BMIA01000001.1"/>
</dbReference>
<dbReference type="Gene3D" id="2.60.120.1440">
    <property type="match status" value="1"/>
</dbReference>
<feature type="transmembrane region" description="Helical" evidence="1">
    <location>
        <begin position="109"/>
        <end position="126"/>
    </location>
</feature>
<proteinExistence type="predicted"/>
<sequence>MNTLSVNKALLFQYFAGHASPAQKRLIAGWLTHAENQELYFQWLAEWQSQSPQFLPDGEERYEAYVRYMRENRTVGPRTVGPRTVGPSNVGEEVQLADVKADRTGRRNWLIAAASVLVLGMSAWIGRDQILYKTYATDFGETRSVELSDGTKVILNANTSMQVPRFGFGEDTREVKLNGEAFFNVTHTIDNKRFMVKTDDSFEVMVLGTEFSVYTRQKGGKVLLKKGKVHVLFSEGQQRKELVMKPGDLVTMEKSAKKPVVKPNADTQKLTAWTGNRFIFDKTPLSEVASQLQEHYGIKVEIKDNRFANRTVSGTFQPESGEELLSLLSELFNFRLARDGEAYLILQK</sequence>
<evidence type="ECO:0000259" key="2">
    <source>
        <dbReference type="Pfam" id="PF04773"/>
    </source>
</evidence>
<dbReference type="PANTHER" id="PTHR30273:SF2">
    <property type="entry name" value="PROTEIN FECR"/>
    <property type="match status" value="1"/>
</dbReference>
<evidence type="ECO:0000313" key="4">
    <source>
        <dbReference type="EMBL" id="GGH25426.1"/>
    </source>
</evidence>
<dbReference type="Pfam" id="PF04773">
    <property type="entry name" value="FecR"/>
    <property type="match status" value="1"/>
</dbReference>
<comment type="caution">
    <text evidence="4">The sequence shown here is derived from an EMBL/GenBank/DDBJ whole genome shotgun (WGS) entry which is preliminary data.</text>
</comment>
<keyword evidence="1" id="KW-0472">Membrane</keyword>
<name>A0ABQ1YHA5_9BACT</name>
<reference evidence="5" key="1">
    <citation type="journal article" date="2019" name="Int. J. Syst. Evol. Microbiol.">
        <title>The Global Catalogue of Microorganisms (GCM) 10K type strain sequencing project: providing services to taxonomists for standard genome sequencing and annotation.</title>
        <authorList>
            <consortium name="The Broad Institute Genomics Platform"/>
            <consortium name="The Broad Institute Genome Sequencing Center for Infectious Disease"/>
            <person name="Wu L."/>
            <person name="Ma J."/>
        </authorList>
    </citation>
    <scope>NUCLEOTIDE SEQUENCE [LARGE SCALE GENOMIC DNA]</scope>
    <source>
        <strain evidence="5">CGMCC 1.15288</strain>
    </source>
</reference>
<feature type="domain" description="FecR protein" evidence="2">
    <location>
        <begin position="134"/>
        <end position="229"/>
    </location>
</feature>
<keyword evidence="5" id="KW-1185">Reference proteome</keyword>
<accession>A0ABQ1YHA5</accession>
<dbReference type="InterPro" id="IPR006860">
    <property type="entry name" value="FecR"/>
</dbReference>
<dbReference type="Gene3D" id="3.55.50.30">
    <property type="match status" value="1"/>
</dbReference>
<organism evidence="4 5">
    <name type="scientific">Dyadobacter endophyticus</name>
    <dbReference type="NCBI Taxonomy" id="1749036"/>
    <lineage>
        <taxon>Bacteria</taxon>
        <taxon>Pseudomonadati</taxon>
        <taxon>Bacteroidota</taxon>
        <taxon>Cytophagia</taxon>
        <taxon>Cytophagales</taxon>
        <taxon>Spirosomataceae</taxon>
        <taxon>Dyadobacter</taxon>
    </lineage>
</organism>
<dbReference type="InterPro" id="IPR032508">
    <property type="entry name" value="FecR_C"/>
</dbReference>
<evidence type="ECO:0000256" key="1">
    <source>
        <dbReference type="SAM" id="Phobius"/>
    </source>
</evidence>
<dbReference type="EMBL" id="BMIA01000001">
    <property type="protein sequence ID" value="GGH25426.1"/>
    <property type="molecule type" value="Genomic_DNA"/>
</dbReference>